<keyword evidence="1" id="KW-1133">Transmembrane helix</keyword>
<dbReference type="EMBL" id="KV454001">
    <property type="protein sequence ID" value="ODQ48948.1"/>
    <property type="molecule type" value="Genomic_DNA"/>
</dbReference>
<protein>
    <submittedName>
        <fullName evidence="2">Uncharacterized protein</fullName>
    </submittedName>
</protein>
<evidence type="ECO:0000256" key="1">
    <source>
        <dbReference type="SAM" id="Phobius"/>
    </source>
</evidence>
<dbReference type="GeneID" id="30181732"/>
<keyword evidence="3" id="KW-1185">Reference proteome</keyword>
<gene>
    <name evidence="2" type="ORF">PICMEDRAFT_89434</name>
</gene>
<organism evidence="2 3">
    <name type="scientific">Pichia membranifaciens NRRL Y-2026</name>
    <dbReference type="NCBI Taxonomy" id="763406"/>
    <lineage>
        <taxon>Eukaryota</taxon>
        <taxon>Fungi</taxon>
        <taxon>Dikarya</taxon>
        <taxon>Ascomycota</taxon>
        <taxon>Saccharomycotina</taxon>
        <taxon>Pichiomycetes</taxon>
        <taxon>Pichiales</taxon>
        <taxon>Pichiaceae</taxon>
        <taxon>Pichia</taxon>
    </lineage>
</organism>
<feature type="transmembrane region" description="Helical" evidence="1">
    <location>
        <begin position="12"/>
        <end position="34"/>
    </location>
</feature>
<evidence type="ECO:0000313" key="3">
    <source>
        <dbReference type="Proteomes" id="UP000094455"/>
    </source>
</evidence>
<name>A0A1E3NTF8_9ASCO</name>
<dbReference type="AlphaFoldDB" id="A0A1E3NTF8"/>
<sequence>MNPVSIFDSTSIFALVDIIRTVISMFIISFVSVLPSSQCGLDGNEFTDLPFLKSIRSFRQFFYLTRQAPLSDADIIIFQRYLLTITTVHRYKYDSTCLFLMTLHRKGL</sequence>
<keyword evidence="1" id="KW-0812">Transmembrane</keyword>
<proteinExistence type="predicted"/>
<reference evidence="2 3" key="1">
    <citation type="journal article" date="2016" name="Proc. Natl. Acad. Sci. U.S.A.">
        <title>Comparative genomics of biotechnologically important yeasts.</title>
        <authorList>
            <person name="Riley R."/>
            <person name="Haridas S."/>
            <person name="Wolfe K.H."/>
            <person name="Lopes M.R."/>
            <person name="Hittinger C.T."/>
            <person name="Goeker M."/>
            <person name="Salamov A.A."/>
            <person name="Wisecaver J.H."/>
            <person name="Long T.M."/>
            <person name="Calvey C.H."/>
            <person name="Aerts A.L."/>
            <person name="Barry K.W."/>
            <person name="Choi C."/>
            <person name="Clum A."/>
            <person name="Coughlan A.Y."/>
            <person name="Deshpande S."/>
            <person name="Douglass A.P."/>
            <person name="Hanson S.J."/>
            <person name="Klenk H.-P."/>
            <person name="LaButti K.M."/>
            <person name="Lapidus A."/>
            <person name="Lindquist E.A."/>
            <person name="Lipzen A.M."/>
            <person name="Meier-Kolthoff J.P."/>
            <person name="Ohm R.A."/>
            <person name="Otillar R.P."/>
            <person name="Pangilinan J.L."/>
            <person name="Peng Y."/>
            <person name="Rokas A."/>
            <person name="Rosa C.A."/>
            <person name="Scheuner C."/>
            <person name="Sibirny A.A."/>
            <person name="Slot J.C."/>
            <person name="Stielow J.B."/>
            <person name="Sun H."/>
            <person name="Kurtzman C.P."/>
            <person name="Blackwell M."/>
            <person name="Grigoriev I.V."/>
            <person name="Jeffries T.W."/>
        </authorList>
    </citation>
    <scope>NUCLEOTIDE SEQUENCE [LARGE SCALE GENOMIC DNA]</scope>
    <source>
        <strain evidence="2 3">NRRL Y-2026</strain>
    </source>
</reference>
<accession>A0A1E3NTF8</accession>
<dbReference type="RefSeq" id="XP_019020061.1">
    <property type="nucleotide sequence ID" value="XM_019165045.1"/>
</dbReference>
<evidence type="ECO:0000313" key="2">
    <source>
        <dbReference type="EMBL" id="ODQ48948.1"/>
    </source>
</evidence>
<dbReference type="Proteomes" id="UP000094455">
    <property type="component" value="Unassembled WGS sequence"/>
</dbReference>
<keyword evidence="1" id="KW-0472">Membrane</keyword>